<evidence type="ECO:0000256" key="10">
    <source>
        <dbReference type="ARBA" id="ARBA00022840"/>
    </source>
</evidence>
<name>A0A3M6PVD9_9BURK</name>
<dbReference type="InterPro" id="IPR005145">
    <property type="entry name" value="Sua5_C"/>
</dbReference>
<evidence type="ECO:0000256" key="6">
    <source>
        <dbReference type="ARBA" id="ARBA00022679"/>
    </source>
</evidence>
<evidence type="ECO:0000256" key="2">
    <source>
        <dbReference type="ARBA" id="ARBA00007663"/>
    </source>
</evidence>
<evidence type="ECO:0000256" key="3">
    <source>
        <dbReference type="ARBA" id="ARBA00012584"/>
    </source>
</evidence>
<comment type="caution">
    <text evidence="16">The sequence shown here is derived from an EMBL/GenBank/DDBJ whole genome shotgun (WGS) entry which is preliminary data.</text>
</comment>
<dbReference type="SUPFAM" id="SSF55821">
    <property type="entry name" value="YrdC/RibB"/>
    <property type="match status" value="1"/>
</dbReference>
<feature type="binding site" evidence="14">
    <location>
        <position position="234"/>
    </location>
    <ligand>
        <name>ATP</name>
        <dbReference type="ChEBI" id="CHEBI:30616"/>
    </ligand>
</feature>
<feature type="binding site" evidence="14">
    <location>
        <position position="52"/>
    </location>
    <ligand>
        <name>ATP</name>
        <dbReference type="ChEBI" id="CHEBI:30616"/>
    </ligand>
</feature>
<dbReference type="PANTHER" id="PTHR17490">
    <property type="entry name" value="SUA5"/>
    <property type="match status" value="1"/>
</dbReference>
<comment type="function">
    <text evidence="13">Required for the formation of a threonylcarbamoyl group on adenosine at position 37 (t(6)A37) in tRNAs that read codons beginning with adenine.</text>
</comment>
<dbReference type="GO" id="GO:0008033">
    <property type="term" value="P:tRNA processing"/>
    <property type="evidence" value="ECO:0007669"/>
    <property type="project" value="UniProtKB-KW"/>
</dbReference>
<keyword evidence="8 13" id="KW-0548">Nucleotidyltransferase</keyword>
<dbReference type="Gene3D" id="3.40.50.11030">
    <property type="entry name" value="Threonylcarbamoyl-AMP synthase, C-terminal domain"/>
    <property type="match status" value="1"/>
</dbReference>
<dbReference type="EMBL" id="RDQM01000019">
    <property type="protein sequence ID" value="RMW95059.1"/>
    <property type="molecule type" value="Genomic_DNA"/>
</dbReference>
<dbReference type="Gene3D" id="3.90.870.10">
    <property type="entry name" value="DHBP synthase"/>
    <property type="match status" value="1"/>
</dbReference>
<evidence type="ECO:0000259" key="15">
    <source>
        <dbReference type="PROSITE" id="PS51163"/>
    </source>
</evidence>
<dbReference type="RefSeq" id="WP_122239324.1">
    <property type="nucleotide sequence ID" value="NZ_RDQM01000019.1"/>
</dbReference>
<feature type="binding site" evidence="14">
    <location>
        <position position="29"/>
    </location>
    <ligand>
        <name>L-threonine</name>
        <dbReference type="ChEBI" id="CHEBI:57926"/>
    </ligand>
</feature>
<feature type="binding site" evidence="14">
    <location>
        <position position="115"/>
    </location>
    <ligand>
        <name>L-threonine</name>
        <dbReference type="ChEBI" id="CHEBI:57926"/>
    </ligand>
</feature>
<feature type="binding site" evidence="14">
    <location>
        <position position="151"/>
    </location>
    <ligand>
        <name>ATP</name>
        <dbReference type="ChEBI" id="CHEBI:30616"/>
    </ligand>
</feature>
<comment type="catalytic activity">
    <reaction evidence="12 13">
        <text>L-threonine + hydrogencarbonate + ATP = L-threonylcarbamoyladenylate + diphosphate + H2O</text>
        <dbReference type="Rhea" id="RHEA:36407"/>
        <dbReference type="ChEBI" id="CHEBI:15377"/>
        <dbReference type="ChEBI" id="CHEBI:17544"/>
        <dbReference type="ChEBI" id="CHEBI:30616"/>
        <dbReference type="ChEBI" id="CHEBI:33019"/>
        <dbReference type="ChEBI" id="CHEBI:57926"/>
        <dbReference type="ChEBI" id="CHEBI:73682"/>
        <dbReference type="EC" id="2.7.7.87"/>
    </reaction>
</comment>
<evidence type="ECO:0000256" key="7">
    <source>
        <dbReference type="ARBA" id="ARBA00022694"/>
    </source>
</evidence>
<comment type="similarity">
    <text evidence="2 13">Belongs to the SUA5 family.</text>
</comment>
<organism evidence="16 17">
    <name type="scientific">Allofranklinella schreckenbergeri</name>
    <dbReference type="NCBI Taxonomy" id="1076744"/>
    <lineage>
        <taxon>Bacteria</taxon>
        <taxon>Pseudomonadati</taxon>
        <taxon>Pseudomonadota</taxon>
        <taxon>Betaproteobacteria</taxon>
        <taxon>Burkholderiales</taxon>
        <taxon>Comamonadaceae</taxon>
        <taxon>Allofranklinella</taxon>
    </lineage>
</organism>
<feature type="binding site" evidence="14">
    <location>
        <position position="143"/>
    </location>
    <ligand>
        <name>ATP</name>
        <dbReference type="ChEBI" id="CHEBI:30616"/>
    </ligand>
</feature>
<keyword evidence="9 13" id="KW-0547">Nucleotide-binding</keyword>
<dbReference type="InterPro" id="IPR050156">
    <property type="entry name" value="TC-AMP_synthase_SUA5"/>
</dbReference>
<evidence type="ECO:0000313" key="17">
    <source>
        <dbReference type="Proteomes" id="UP000267521"/>
    </source>
</evidence>
<dbReference type="InterPro" id="IPR017945">
    <property type="entry name" value="DHBP_synth_RibB-like_a/b_dom"/>
</dbReference>
<evidence type="ECO:0000313" key="16">
    <source>
        <dbReference type="EMBL" id="RMW95059.1"/>
    </source>
</evidence>
<feature type="binding site" evidence="14">
    <location>
        <position position="111"/>
    </location>
    <ligand>
        <name>ATP</name>
        <dbReference type="ChEBI" id="CHEBI:30616"/>
    </ligand>
</feature>
<evidence type="ECO:0000256" key="12">
    <source>
        <dbReference type="ARBA" id="ARBA00048366"/>
    </source>
</evidence>
<dbReference type="PROSITE" id="PS51163">
    <property type="entry name" value="YRDC"/>
    <property type="match status" value="1"/>
</dbReference>
<dbReference type="EC" id="2.7.7.87" evidence="3 13"/>
<dbReference type="GO" id="GO:0006450">
    <property type="term" value="P:regulation of translational fidelity"/>
    <property type="evidence" value="ECO:0007669"/>
    <property type="project" value="TreeGrafter"/>
</dbReference>
<feature type="binding site" evidence="14">
    <location>
        <position position="141"/>
    </location>
    <ligand>
        <name>L-threonine</name>
        <dbReference type="ChEBI" id="CHEBI:57926"/>
    </ligand>
</feature>
<keyword evidence="5 13" id="KW-0963">Cytoplasm</keyword>
<evidence type="ECO:0000256" key="4">
    <source>
        <dbReference type="ARBA" id="ARBA00015492"/>
    </source>
</evidence>
<dbReference type="Pfam" id="PF03481">
    <property type="entry name" value="Sua5_C"/>
    <property type="match status" value="1"/>
</dbReference>
<keyword evidence="10 13" id="KW-0067">ATP-binding</keyword>
<keyword evidence="6 13" id="KW-0808">Transferase</keyword>
<accession>A0A3M6PVD9</accession>
<dbReference type="InterPro" id="IPR006070">
    <property type="entry name" value="Sua5-like_dom"/>
</dbReference>
<dbReference type="Pfam" id="PF01300">
    <property type="entry name" value="Sua5_yciO_yrdC"/>
    <property type="match status" value="1"/>
</dbReference>
<dbReference type="InterPro" id="IPR010923">
    <property type="entry name" value="T(6)A37_SUA5"/>
</dbReference>
<keyword evidence="7 13" id="KW-0819">tRNA processing</keyword>
<dbReference type="GO" id="GO:0005737">
    <property type="term" value="C:cytoplasm"/>
    <property type="evidence" value="ECO:0007669"/>
    <property type="project" value="UniProtKB-SubCell"/>
</dbReference>
<evidence type="ECO:0000256" key="8">
    <source>
        <dbReference type="ARBA" id="ARBA00022695"/>
    </source>
</evidence>
<comment type="subcellular location">
    <subcellularLocation>
        <location evidence="1 13">Cytoplasm</location>
    </subcellularLocation>
</comment>
<sequence>MIVHPNEAGLAQALHALQQGQVIGLPTETVYGLAADAEQDAAVAQIYARKGRPRNHPLIVHVHDAQVAQHFAAELPDFARVLMQAFWPGPLTLIVPRRAGVAEAAAAGHATVGLRSPSHPVARRVLQLGLAAEPPVRGIAAPSANRFGRVSPTRASHVQEELGADLLVLDGGDCDVGIESTIVDCSRGRPVVLRPGHITAEQIAQATGLPVAGLEDEEQAADVPQAPGTLTAHYAPQAKVRLMDAEAIQTALHVLGAQGRDLAVYARTPVRSASPQVTVQRMPATAQATAQELFRVLRDFDAQGVKLIWVETPPPTAEWDGVRDRLARAAASA</sequence>
<proteinExistence type="inferred from homology"/>
<dbReference type="GO" id="GO:0000049">
    <property type="term" value="F:tRNA binding"/>
    <property type="evidence" value="ECO:0007669"/>
    <property type="project" value="TreeGrafter"/>
</dbReference>
<protein>
    <recommendedName>
        <fullName evidence="4 13">Threonylcarbamoyl-AMP synthase</fullName>
        <shortName evidence="13">TC-AMP synthase</shortName>
        <ecNumber evidence="3 13">2.7.7.87</ecNumber>
    </recommendedName>
    <alternativeName>
        <fullName evidence="11 13">L-threonylcarbamoyladenylate synthase</fullName>
    </alternativeName>
</protein>
<gene>
    <name evidence="16" type="ORF">EBQ26_11575</name>
</gene>
<evidence type="ECO:0000256" key="11">
    <source>
        <dbReference type="ARBA" id="ARBA00029774"/>
    </source>
</evidence>
<feature type="binding site" evidence="14">
    <location>
        <position position="61"/>
    </location>
    <ligand>
        <name>L-threonine</name>
        <dbReference type="ChEBI" id="CHEBI:57926"/>
    </ligand>
</feature>
<dbReference type="PANTHER" id="PTHR17490:SF16">
    <property type="entry name" value="THREONYLCARBAMOYL-AMP SYNTHASE"/>
    <property type="match status" value="1"/>
</dbReference>
<dbReference type="PIRSF" id="PIRSF004930">
    <property type="entry name" value="Tln_factor_SUA5"/>
    <property type="match status" value="1"/>
</dbReference>
<dbReference type="GO" id="GO:0005524">
    <property type="term" value="F:ATP binding"/>
    <property type="evidence" value="ECO:0007669"/>
    <property type="project" value="UniProtKB-UniRule"/>
</dbReference>
<evidence type="ECO:0000256" key="14">
    <source>
        <dbReference type="PIRSR" id="PIRSR004930-1"/>
    </source>
</evidence>
<feature type="domain" description="YrdC-like" evidence="15">
    <location>
        <begin position="7"/>
        <end position="198"/>
    </location>
</feature>
<dbReference type="InterPro" id="IPR038385">
    <property type="entry name" value="Sua5/YwlC_C"/>
</dbReference>
<evidence type="ECO:0000256" key="9">
    <source>
        <dbReference type="ARBA" id="ARBA00022741"/>
    </source>
</evidence>
<reference evidence="16 17" key="1">
    <citation type="submission" date="2018-10" db="EMBL/GenBank/DDBJ databases">
        <title>Comamonadaceae CDC group NO-1 genome sequencing and assembly.</title>
        <authorList>
            <person name="Bernier A.-M."/>
            <person name="Bernard K."/>
        </authorList>
    </citation>
    <scope>NUCLEOTIDE SEQUENCE [LARGE SCALE GENOMIC DNA]</scope>
    <source>
        <strain evidence="16 17">NML970147</strain>
    </source>
</reference>
<dbReference type="Proteomes" id="UP000267521">
    <property type="component" value="Unassembled WGS sequence"/>
</dbReference>
<evidence type="ECO:0000256" key="13">
    <source>
        <dbReference type="PIRNR" id="PIRNR004930"/>
    </source>
</evidence>
<evidence type="ECO:0000256" key="1">
    <source>
        <dbReference type="ARBA" id="ARBA00004496"/>
    </source>
</evidence>
<dbReference type="GO" id="GO:0003725">
    <property type="term" value="F:double-stranded RNA binding"/>
    <property type="evidence" value="ECO:0007669"/>
    <property type="project" value="UniProtKB-UniRule"/>
</dbReference>
<dbReference type="GO" id="GO:0061710">
    <property type="term" value="F:L-threonylcarbamoyladenylate synthase"/>
    <property type="evidence" value="ECO:0007669"/>
    <property type="project" value="UniProtKB-EC"/>
</dbReference>
<feature type="binding site" evidence="14">
    <location>
        <position position="180"/>
    </location>
    <ligand>
        <name>L-threonine</name>
        <dbReference type="ChEBI" id="CHEBI:57926"/>
    </ligand>
</feature>
<feature type="binding site" evidence="14">
    <location>
        <position position="194"/>
    </location>
    <ligand>
        <name>ATP</name>
        <dbReference type="ChEBI" id="CHEBI:30616"/>
    </ligand>
</feature>
<dbReference type="AlphaFoldDB" id="A0A3M6PVD9"/>
<dbReference type="NCBIfam" id="TIGR00057">
    <property type="entry name" value="L-threonylcarbamoyladenylate synthase"/>
    <property type="match status" value="1"/>
</dbReference>
<evidence type="ECO:0000256" key="5">
    <source>
        <dbReference type="ARBA" id="ARBA00022490"/>
    </source>
</evidence>